<evidence type="ECO:0000313" key="3">
    <source>
        <dbReference type="Proteomes" id="UP000054771"/>
    </source>
</evidence>
<dbReference type="GO" id="GO:0016491">
    <property type="term" value="F:oxidoreductase activity"/>
    <property type="evidence" value="ECO:0007669"/>
    <property type="project" value="UniProtKB-KW"/>
</dbReference>
<dbReference type="InterPro" id="IPR038220">
    <property type="entry name" value="PHOX_C_sf"/>
</dbReference>
<dbReference type="EMBL" id="CDMC01000003">
    <property type="protein sequence ID" value="CEL02529.1"/>
    <property type="molecule type" value="Genomic_DNA"/>
</dbReference>
<evidence type="ECO:0008006" key="4">
    <source>
        <dbReference type="Google" id="ProtNLM"/>
    </source>
</evidence>
<sequence>MVKGWYSSDVLQTYDTERRAAAQYLIELDKAFSATISGQIPETHKGRYIDANELFTKLFDESIQFSIGLGVHYEENIINKAPTTGMVPTGWRAPDALVYAPGSRLPTRLFNLKKNHGQWSILIFAGQPAETRERYPWRLKNYAPLPGLSRRA</sequence>
<dbReference type="Proteomes" id="UP000054771">
    <property type="component" value="Unassembled WGS sequence"/>
</dbReference>
<accession>A0A0U5FSL1</accession>
<dbReference type="STRING" id="454130.A0A0U5FSL1"/>
<protein>
    <recommendedName>
        <fullName evidence="4">FAD-binding domain-containing protein</fullName>
    </recommendedName>
</protein>
<reference evidence="3" key="1">
    <citation type="journal article" date="2016" name="Genome Announc.">
        <title>Draft genome sequences of fungus Aspergillus calidoustus.</title>
        <authorList>
            <person name="Horn F."/>
            <person name="Linde J."/>
            <person name="Mattern D.J."/>
            <person name="Walther G."/>
            <person name="Guthke R."/>
            <person name="Scherlach K."/>
            <person name="Martin K."/>
            <person name="Brakhage A.A."/>
            <person name="Petzke L."/>
            <person name="Valiante V."/>
        </authorList>
    </citation>
    <scope>NUCLEOTIDE SEQUENCE [LARGE SCALE GENOMIC DNA]</scope>
    <source>
        <strain evidence="3">SF006504</strain>
    </source>
</reference>
<organism evidence="2 3">
    <name type="scientific">Aspergillus calidoustus</name>
    <dbReference type="NCBI Taxonomy" id="454130"/>
    <lineage>
        <taxon>Eukaryota</taxon>
        <taxon>Fungi</taxon>
        <taxon>Dikarya</taxon>
        <taxon>Ascomycota</taxon>
        <taxon>Pezizomycotina</taxon>
        <taxon>Eurotiomycetes</taxon>
        <taxon>Eurotiomycetidae</taxon>
        <taxon>Eurotiales</taxon>
        <taxon>Aspergillaceae</taxon>
        <taxon>Aspergillus</taxon>
        <taxon>Aspergillus subgen. Nidulantes</taxon>
    </lineage>
</organism>
<dbReference type="AlphaFoldDB" id="A0A0U5FSL1"/>
<name>A0A0U5FSL1_ASPCI</name>
<proteinExistence type="predicted"/>
<evidence type="ECO:0000313" key="2">
    <source>
        <dbReference type="EMBL" id="CEL02529.1"/>
    </source>
</evidence>
<gene>
    <name evidence="2" type="ORF">ASPCAL03698</name>
</gene>
<dbReference type="OrthoDB" id="1716816at2759"/>
<dbReference type="Gene3D" id="3.40.30.20">
    <property type="match status" value="1"/>
</dbReference>
<evidence type="ECO:0000256" key="1">
    <source>
        <dbReference type="ARBA" id="ARBA00023002"/>
    </source>
</evidence>
<dbReference type="Gene3D" id="3.30.9.10">
    <property type="entry name" value="D-Amino Acid Oxidase, subunit A, domain 2"/>
    <property type="match status" value="1"/>
</dbReference>
<dbReference type="InterPro" id="IPR036188">
    <property type="entry name" value="FAD/NAD-bd_sf"/>
</dbReference>
<keyword evidence="1" id="KW-0560">Oxidoreductase</keyword>
<dbReference type="Gene3D" id="3.50.50.60">
    <property type="entry name" value="FAD/NAD(P)-binding domain"/>
    <property type="match status" value="1"/>
</dbReference>
<keyword evidence="3" id="KW-1185">Reference proteome</keyword>